<dbReference type="InterPro" id="IPR036415">
    <property type="entry name" value="Lamin_tail_dom_sf"/>
</dbReference>
<dbReference type="SUPFAM" id="SSF49854">
    <property type="entry name" value="Spermadhesin, CUB domain"/>
    <property type="match status" value="2"/>
</dbReference>
<dbReference type="Pfam" id="PF13585">
    <property type="entry name" value="CHU_C"/>
    <property type="match status" value="1"/>
</dbReference>
<dbReference type="Gene3D" id="2.60.120.290">
    <property type="entry name" value="Spermadhesin, CUB domain"/>
    <property type="match status" value="2"/>
</dbReference>
<evidence type="ECO:0000256" key="2">
    <source>
        <dbReference type="SAM" id="SignalP"/>
    </source>
</evidence>
<dbReference type="RefSeq" id="WP_236457743.1">
    <property type="nucleotide sequence ID" value="NZ_CBCSGE010000005.1"/>
</dbReference>
<feature type="signal peptide" evidence="2">
    <location>
        <begin position="1"/>
        <end position="18"/>
    </location>
</feature>
<feature type="chain" id="PRO_5046004739" evidence="2">
    <location>
        <begin position="19"/>
        <end position="1881"/>
    </location>
</feature>
<dbReference type="InterPro" id="IPR001322">
    <property type="entry name" value="Lamin_tail_dom"/>
</dbReference>
<dbReference type="NCBIfam" id="TIGR04131">
    <property type="entry name" value="Bac_Flav_CTERM"/>
    <property type="match status" value="1"/>
</dbReference>
<proteinExistence type="predicted"/>
<dbReference type="SUPFAM" id="SSF49265">
    <property type="entry name" value="Fibronectin type III"/>
    <property type="match status" value="2"/>
</dbReference>
<gene>
    <name evidence="5" type="ORF">ACFFVF_12525</name>
</gene>
<evidence type="ECO:0000256" key="1">
    <source>
        <dbReference type="ARBA" id="ARBA00022729"/>
    </source>
</evidence>
<organism evidence="5 6">
    <name type="scientific">Flavobacterium jumunjinense</name>
    <dbReference type="NCBI Taxonomy" id="998845"/>
    <lineage>
        <taxon>Bacteria</taxon>
        <taxon>Pseudomonadati</taxon>
        <taxon>Bacteroidota</taxon>
        <taxon>Flavobacteriia</taxon>
        <taxon>Flavobacteriales</taxon>
        <taxon>Flavobacteriaceae</taxon>
        <taxon>Flavobacterium</taxon>
    </lineage>
</organism>
<comment type="caution">
    <text evidence="5">The sequence shown here is derived from an EMBL/GenBank/DDBJ whole genome shotgun (WGS) entry which is preliminary data.</text>
</comment>
<dbReference type="InterPro" id="IPR014755">
    <property type="entry name" value="Cu-Rt/internalin_Ig-like"/>
</dbReference>
<dbReference type="Pfam" id="PF00932">
    <property type="entry name" value="LTD"/>
    <property type="match status" value="1"/>
</dbReference>
<protein>
    <submittedName>
        <fullName evidence="5">Gliding motility-associated C-terminal domain-containing protein</fullName>
    </submittedName>
</protein>
<feature type="domain" description="LTD" evidence="4">
    <location>
        <begin position="1503"/>
        <end position="1655"/>
    </location>
</feature>
<evidence type="ECO:0000313" key="5">
    <source>
        <dbReference type="EMBL" id="MFB9097344.1"/>
    </source>
</evidence>
<dbReference type="Proteomes" id="UP001589607">
    <property type="component" value="Unassembled WGS sequence"/>
</dbReference>
<dbReference type="InterPro" id="IPR035914">
    <property type="entry name" value="Sperma_CUB_dom_sf"/>
</dbReference>
<dbReference type="Gene3D" id="2.60.40.1220">
    <property type="match status" value="2"/>
</dbReference>
<feature type="domain" description="Fibronectin type-III" evidence="3">
    <location>
        <begin position="201"/>
        <end position="290"/>
    </location>
</feature>
<reference evidence="5 6" key="1">
    <citation type="submission" date="2024-09" db="EMBL/GenBank/DDBJ databases">
        <authorList>
            <person name="Sun Q."/>
            <person name="Mori K."/>
        </authorList>
    </citation>
    <scope>NUCLEOTIDE SEQUENCE [LARGE SCALE GENOMIC DNA]</scope>
    <source>
        <strain evidence="5 6">CECT 7955</strain>
    </source>
</reference>
<dbReference type="PROSITE" id="PS50853">
    <property type="entry name" value="FN3"/>
    <property type="match status" value="3"/>
</dbReference>
<evidence type="ECO:0000259" key="3">
    <source>
        <dbReference type="PROSITE" id="PS50853"/>
    </source>
</evidence>
<dbReference type="Pfam" id="PF00041">
    <property type="entry name" value="fn3"/>
    <property type="match status" value="1"/>
</dbReference>
<feature type="domain" description="Fibronectin type-III" evidence="3">
    <location>
        <begin position="421"/>
        <end position="525"/>
    </location>
</feature>
<name>A0ABV5GPN2_9FLAO</name>
<dbReference type="Gene3D" id="2.60.120.200">
    <property type="match status" value="1"/>
</dbReference>
<dbReference type="InterPro" id="IPR003961">
    <property type="entry name" value="FN3_dom"/>
</dbReference>
<dbReference type="InterPro" id="IPR036116">
    <property type="entry name" value="FN3_sf"/>
</dbReference>
<dbReference type="EMBL" id="JBHMEY010000042">
    <property type="protein sequence ID" value="MFB9097344.1"/>
    <property type="molecule type" value="Genomic_DNA"/>
</dbReference>
<dbReference type="CDD" id="cd00063">
    <property type="entry name" value="FN3"/>
    <property type="match status" value="2"/>
</dbReference>
<dbReference type="SUPFAM" id="SSF74853">
    <property type="entry name" value="Lamin A/C globular tail domain"/>
    <property type="match status" value="1"/>
</dbReference>
<keyword evidence="6" id="KW-1185">Reference proteome</keyword>
<feature type="domain" description="Fibronectin type-III" evidence="3">
    <location>
        <begin position="639"/>
        <end position="737"/>
    </location>
</feature>
<dbReference type="Gene3D" id="2.60.40.10">
    <property type="entry name" value="Immunoglobulins"/>
    <property type="match status" value="3"/>
</dbReference>
<evidence type="ECO:0000313" key="6">
    <source>
        <dbReference type="Proteomes" id="UP001589607"/>
    </source>
</evidence>
<dbReference type="InterPro" id="IPR013783">
    <property type="entry name" value="Ig-like_fold"/>
</dbReference>
<evidence type="ECO:0000259" key="4">
    <source>
        <dbReference type="PROSITE" id="PS51841"/>
    </source>
</evidence>
<dbReference type="InterPro" id="IPR026341">
    <property type="entry name" value="T9SS_type_B"/>
</dbReference>
<sequence>MKKLLLFFMSMFTLLSFGQLTEGFEGTSIPVSSPPGDDWALTSGTWKILDNGVGTAQKWQVAPPGQQYQGTRAAYLNRENVGAGMAADWLISPSVTVPTDGQLRFYTKLTQAGIQGSTFSIRISTGSQTVFTDFTTIRTWDEIELMNGGLLAEQTTYIQKVVDLTPHTTAGETIFVAFVMENNNGDRWLIDNVNIDSKCLDNSNLSATPLATSATLNWTSPSTATQWEIEYGPNGFTQGTGTTVTATGTPTYNLTGLSGLTTYCYYVRAVCGSDNTSDWSGPHCFTTSALPPGCGGNFIDQGGVAGDYASGEDYIVTICPDNPGDFVTVNFTMFNTESNYDALYVYDSNTTDVATLILSANGAGNVPGGQAGGYWGTTIPGPFEALNPTGCLTFRFRSDGSVTRPGWTANVTCAPFPTCPKPTNVAFTSISPTSGNITWQHAGTPTQWDIYVVPTGSTPPGAGAVTTPYQNVTVNGPLYSYPVSLLFDSTPLNSFTTYDVYVRPRCSVSDIGVWSNISTFTTDPDYCAGDHFYDQGGPTGNYLPNQNTTTTICPNTPGDVVIAFFNTFNLDTNDNLTVYNGSTATGTPIGTYTGTTLPPILVSNAPDGCLTFVFTSNGFTNLAGWDASIQCTAPPTCPYPTNLTVTNISDVGATLGWTEAGTANTWQIIIQPAGSGYPTPPYANAVAGYPQTVTGTNSFTATGLNANTEYEFYVVADCGGGDLSFWSGPKPFNTLFPGCGGSVPAGDIIPDAAPVCNLNGYCGNTSLLYNDEGDWPELDTAFCGSIENNSFLTFQATSTTISMDVLVGNCINGSDIQFMIFSAATPGSGPIDVIGCDGQMNVGTNSLTFNGLTPGQNYYLMIDGFAGAQCDYSVTVTSGGSTTTDVDITQNDTTICVDETITLDVTGGNGVYNWTPSTGLSAITGSSVVFTPATPGTYTIQVESTDANALCATSDFVVITVLEKTIPSFSVPGPFCTGATGPTLSNTSNNGVQGVWTPSATIDTSVAGIQQYTFTPDASFQCAEVLVIDVEILGSCTFNSLATAVNIENCETTPPGEYFNTTGSGAVSIGPASNIFTNNDFGTYVQGSGNLLLNGGQLKSFKDISASNVCSATMHYRVYLTSAGPSGTFIDVPLTTVEDCDGTGNFPTGGTCNPGDQKWINSAPLAEDLTAVPAPGDYTVEIYYTLIGDNTSTTACNDTVLVNNGGNNFKAIFSIQSAPTFTFTNEECASSNASITVSGFNPGDTYSVTYNDDTVTVGPANFTANSSGEIVIPNLNAGTYNTFNFEINGCVTTDATEIVITDFSPSVTQITSNSPVCFGSDIVFTVEGTPNYTLGYTINSGTTQTATFDATGSLTITVVNPAAGNVVLTLINIYNTSCNIPLTDTNTAVVNPLPVINSLVAVNNIACLGNDAVFTINGSANADVTYTINNGANQTLTLDASGSYTLTIAAPTSDVTVQLLTVTNSTTGCSTTLSGITSTVAVITVPVPTADYVTCADPTTTVEVTSPLISQSNYPSDLFISEVTDSQSGSLTYVEIYNGTGATVDLSGYKLKVHTNGNPTATCDLSLTGMLLNDDVVVIKLSNSANNATVTPDLTFTTCSGVNNNDNIRLATSANVDIDSWGTTDGSSFTPSNGVGYTYRRIAAGTVLPTLTWNPSDWTALDPEDYSDVGNYTIFISSYEYILNDGTNSTTQTTTTFTGVGAGTYTLVAHDTATGCTSEPITFTINELVNPTFDPIDDLCSGSTDTTLPTTSLEGITGTWSPATINTTTVATSTYTFTPNTGTCASPVDIQVTVISCTIQKGISPNGDGLNDNFDLSGFNVSELKIFNRYGKQVYSKSSYENEWFGQTDSGNDLPDGTYFYSIEFTDMEARTGWIYINRQQ</sequence>
<dbReference type="PROSITE" id="PS51841">
    <property type="entry name" value="LTD"/>
    <property type="match status" value="1"/>
</dbReference>
<keyword evidence="1 2" id="KW-0732">Signal</keyword>
<accession>A0ABV5GPN2</accession>
<dbReference type="NCBIfam" id="NF038128">
    <property type="entry name" value="choice_anch_J"/>
    <property type="match status" value="1"/>
</dbReference>
<dbReference type="InterPro" id="IPR035986">
    <property type="entry name" value="PKD_dom_sf"/>
</dbReference>
<dbReference type="SMART" id="SM00060">
    <property type="entry name" value="FN3"/>
    <property type="match status" value="3"/>
</dbReference>
<dbReference type="SUPFAM" id="SSF49299">
    <property type="entry name" value="PKD domain"/>
    <property type="match status" value="1"/>
</dbReference>